<dbReference type="InterPro" id="IPR041404">
    <property type="entry name" value="DUF5588"/>
</dbReference>
<accession>A0A8H7URC4</accession>
<reference evidence="1" key="1">
    <citation type="submission" date="2020-12" db="EMBL/GenBank/DDBJ databases">
        <title>Metabolic potential, ecology and presence of endohyphal bacteria is reflected in genomic diversity of Mucoromycotina.</title>
        <authorList>
            <person name="Muszewska A."/>
            <person name="Okrasinska A."/>
            <person name="Steczkiewicz K."/>
            <person name="Drgas O."/>
            <person name="Orlowska M."/>
            <person name="Perlinska-Lenart U."/>
            <person name="Aleksandrzak-Piekarczyk T."/>
            <person name="Szatraj K."/>
            <person name="Zielenkiewicz U."/>
            <person name="Pilsyk S."/>
            <person name="Malc E."/>
            <person name="Mieczkowski P."/>
            <person name="Kruszewska J.S."/>
            <person name="Biernat P."/>
            <person name="Pawlowska J."/>
        </authorList>
    </citation>
    <scope>NUCLEOTIDE SEQUENCE</scope>
    <source>
        <strain evidence="1">WA0000051536</strain>
    </source>
</reference>
<dbReference type="PANTHER" id="PTHR31919">
    <property type="entry name" value="ZINC FINGERS AND HOMEOBOXES PROTEIN 1, ISOFORM 2"/>
    <property type="match status" value="1"/>
</dbReference>
<dbReference type="AlphaFoldDB" id="A0A8H7URC4"/>
<proteinExistence type="predicted"/>
<comment type="caution">
    <text evidence="1">The sequence shown here is derived from an EMBL/GenBank/DDBJ whole genome shotgun (WGS) entry which is preliminary data.</text>
</comment>
<dbReference type="OrthoDB" id="2124108at2759"/>
<dbReference type="EMBL" id="JAEPRA010000001">
    <property type="protein sequence ID" value="KAG2189218.1"/>
    <property type="molecule type" value="Genomic_DNA"/>
</dbReference>
<evidence type="ECO:0000313" key="2">
    <source>
        <dbReference type="Proteomes" id="UP000612746"/>
    </source>
</evidence>
<keyword evidence="2" id="KW-1185">Reference proteome</keyword>
<gene>
    <name evidence="1" type="ORF">INT44_004360</name>
</gene>
<evidence type="ECO:0000313" key="1">
    <source>
        <dbReference type="EMBL" id="KAG2189218.1"/>
    </source>
</evidence>
<dbReference type="Proteomes" id="UP000612746">
    <property type="component" value="Unassembled WGS sequence"/>
</dbReference>
<organism evidence="1 2">
    <name type="scientific">Umbelopsis vinacea</name>
    <dbReference type="NCBI Taxonomy" id="44442"/>
    <lineage>
        <taxon>Eukaryota</taxon>
        <taxon>Fungi</taxon>
        <taxon>Fungi incertae sedis</taxon>
        <taxon>Mucoromycota</taxon>
        <taxon>Mucoromycotina</taxon>
        <taxon>Umbelopsidomycetes</taxon>
        <taxon>Umbelopsidales</taxon>
        <taxon>Umbelopsidaceae</taxon>
        <taxon>Umbelopsis</taxon>
    </lineage>
</organism>
<dbReference type="PANTHER" id="PTHR31919:SF1">
    <property type="entry name" value="ZINC FINGERS AND HOMEOBOXES PROTEIN 1, ISOFORM 2"/>
    <property type="match status" value="1"/>
</dbReference>
<sequence>MADDDAFGAAFDDDIFLSEKVRNPIESLQEQKAKYTAKQDDHGWFHSGDSVAYLMQTKLGPNQIKMSIEHDYLHKNYQRALQAALAYIAAVEDDSIDCKITNPKEIVEAAALCAWKLGDMKTAVECADKLNSRELGSLQTRGIVYMHGERYTDAIACFVEYNRNRHLDYKPWRYMASTFLKSFNEEPKASDELVLHVAHASVQRALRILSSSRWPTVEFARKRCQAEYDDIKALQQTIVNLGGSAQDYFDYMSTHGDVAPESLQSFHWEDIIWINEECKRIAGNKDAQEEEPKSVREL</sequence>
<protein>
    <submittedName>
        <fullName evidence="1">Uncharacterized protein</fullName>
    </submittedName>
</protein>
<dbReference type="InterPro" id="IPR011990">
    <property type="entry name" value="TPR-like_helical_dom_sf"/>
</dbReference>
<dbReference type="SUPFAM" id="SSF48452">
    <property type="entry name" value="TPR-like"/>
    <property type="match status" value="1"/>
</dbReference>
<name>A0A8H7URC4_9FUNG</name>